<gene>
    <name evidence="5" type="ORF">SAMN05443668_103610</name>
</gene>
<dbReference type="InterPro" id="IPR053145">
    <property type="entry name" value="AB_hydrolase_Est10"/>
</dbReference>
<feature type="transmembrane region" description="Helical" evidence="2">
    <location>
        <begin position="410"/>
        <end position="431"/>
    </location>
</feature>
<keyword evidence="2" id="KW-1133">Transmembrane helix</keyword>
<evidence type="ECO:0000313" key="6">
    <source>
        <dbReference type="Proteomes" id="UP000184440"/>
    </source>
</evidence>
<feature type="signal peptide" evidence="3">
    <location>
        <begin position="1"/>
        <end position="35"/>
    </location>
</feature>
<dbReference type="InterPro" id="IPR029058">
    <property type="entry name" value="AB_hydrolase_fold"/>
</dbReference>
<dbReference type="PROSITE" id="PS00708">
    <property type="entry name" value="PRO_ENDOPEP_SER"/>
    <property type="match status" value="1"/>
</dbReference>
<keyword evidence="2" id="KW-0472">Membrane</keyword>
<dbReference type="STRING" id="134849.SAMN05443668_103610"/>
<dbReference type="Pfam" id="PF00326">
    <property type="entry name" value="Peptidase_S9"/>
    <property type="match status" value="1"/>
</dbReference>
<dbReference type="PANTHER" id="PTHR43265">
    <property type="entry name" value="ESTERASE ESTD"/>
    <property type="match status" value="1"/>
</dbReference>
<accession>A0A1M7PRJ1</accession>
<keyword evidence="3" id="KW-0732">Signal</keyword>
<evidence type="ECO:0000256" key="1">
    <source>
        <dbReference type="ARBA" id="ARBA00022801"/>
    </source>
</evidence>
<feature type="chain" id="PRO_5012952273" description="Peptidase S9 prolyl oligopeptidase catalytic domain-containing protein" evidence="3">
    <location>
        <begin position="36"/>
        <end position="465"/>
    </location>
</feature>
<feature type="transmembrane region" description="Helical" evidence="2">
    <location>
        <begin position="336"/>
        <end position="356"/>
    </location>
</feature>
<dbReference type="GO" id="GO:0052689">
    <property type="term" value="F:carboxylic ester hydrolase activity"/>
    <property type="evidence" value="ECO:0007669"/>
    <property type="project" value="TreeGrafter"/>
</dbReference>
<dbReference type="InterPro" id="IPR001375">
    <property type="entry name" value="Peptidase_S9_cat"/>
</dbReference>
<evidence type="ECO:0000256" key="3">
    <source>
        <dbReference type="SAM" id="SignalP"/>
    </source>
</evidence>
<dbReference type="PROSITE" id="PS51318">
    <property type="entry name" value="TAT"/>
    <property type="match status" value="1"/>
</dbReference>
<dbReference type="GO" id="GO:0004252">
    <property type="term" value="F:serine-type endopeptidase activity"/>
    <property type="evidence" value="ECO:0007669"/>
    <property type="project" value="InterPro"/>
</dbReference>
<organism evidence="5 6">
    <name type="scientific">Cryptosporangium aurantiacum</name>
    <dbReference type="NCBI Taxonomy" id="134849"/>
    <lineage>
        <taxon>Bacteria</taxon>
        <taxon>Bacillati</taxon>
        <taxon>Actinomycetota</taxon>
        <taxon>Actinomycetes</taxon>
        <taxon>Cryptosporangiales</taxon>
        <taxon>Cryptosporangiaceae</taxon>
        <taxon>Cryptosporangium</taxon>
    </lineage>
</organism>
<dbReference type="InterPro" id="IPR002471">
    <property type="entry name" value="Pept_S9_AS"/>
</dbReference>
<feature type="domain" description="Peptidase S9 prolyl oligopeptidase catalytic" evidence="4">
    <location>
        <begin position="120"/>
        <end position="276"/>
    </location>
</feature>
<evidence type="ECO:0000259" key="4">
    <source>
        <dbReference type="Pfam" id="PF00326"/>
    </source>
</evidence>
<proteinExistence type="predicted"/>
<sequence>MEVTPQHLIRRFVAGLAVAAALLVAAVTLAAPARADENPVDLTATSVTVTASDGTRLGATIYAPRRATGPLPGLVLVHGSGNSKQDSVRAEALAFARTGIAVLTYDKRQLDAPDYSLLADDALRALATLRTQEGVDPAQVGMWGISEGGWVVPLAAEQTDDVAFVILASASGLSPIRTQTWNMRNKLANADVSGSLARTLSDRTYRVADDAGMFAESGHDPVPALAALTRPVLAVYGTTDTQVPAAESAAILRETVRAPLTLRFLPDAGHTLRVLDDTGDTTETLVAGYADAVGTWVRAVTGATPPTGESGPTPVQERTSVPLSDTQWWESWNAQLTALGLLLFAFLSYPIVAAVRRIRRAGVPVGRAARVLAVTGPLTVIGFVVYFVTVLDGADWRGIYPGPTFAGRPVLWLGLQLGALVTVVAAAITAYTWRTAGKDRVRLGVLLAGGGLFVPWALYWGLLLP</sequence>
<evidence type="ECO:0000313" key="5">
    <source>
        <dbReference type="EMBL" id="SHN19945.1"/>
    </source>
</evidence>
<evidence type="ECO:0000256" key="2">
    <source>
        <dbReference type="SAM" id="Phobius"/>
    </source>
</evidence>
<dbReference type="GO" id="GO:0006508">
    <property type="term" value="P:proteolysis"/>
    <property type="evidence" value="ECO:0007669"/>
    <property type="project" value="InterPro"/>
</dbReference>
<feature type="transmembrane region" description="Helical" evidence="2">
    <location>
        <begin position="368"/>
        <end position="390"/>
    </location>
</feature>
<dbReference type="Proteomes" id="UP000184440">
    <property type="component" value="Unassembled WGS sequence"/>
</dbReference>
<protein>
    <recommendedName>
        <fullName evidence="4">Peptidase S9 prolyl oligopeptidase catalytic domain-containing protein</fullName>
    </recommendedName>
</protein>
<keyword evidence="6" id="KW-1185">Reference proteome</keyword>
<reference evidence="5 6" key="1">
    <citation type="submission" date="2016-11" db="EMBL/GenBank/DDBJ databases">
        <authorList>
            <person name="Jaros S."/>
            <person name="Januszkiewicz K."/>
            <person name="Wedrychowicz H."/>
        </authorList>
    </citation>
    <scope>NUCLEOTIDE SEQUENCE [LARGE SCALE GENOMIC DNA]</scope>
    <source>
        <strain evidence="5 6">DSM 46144</strain>
    </source>
</reference>
<keyword evidence="1" id="KW-0378">Hydrolase</keyword>
<dbReference type="EMBL" id="FRCS01000003">
    <property type="protein sequence ID" value="SHN19945.1"/>
    <property type="molecule type" value="Genomic_DNA"/>
</dbReference>
<name>A0A1M7PRJ1_9ACTN</name>
<feature type="transmembrane region" description="Helical" evidence="2">
    <location>
        <begin position="443"/>
        <end position="462"/>
    </location>
</feature>
<dbReference type="Gene3D" id="3.40.50.1820">
    <property type="entry name" value="alpha/beta hydrolase"/>
    <property type="match status" value="1"/>
</dbReference>
<dbReference type="SUPFAM" id="SSF53474">
    <property type="entry name" value="alpha/beta-Hydrolases"/>
    <property type="match status" value="1"/>
</dbReference>
<dbReference type="PANTHER" id="PTHR43265:SF1">
    <property type="entry name" value="ESTERASE ESTD"/>
    <property type="match status" value="1"/>
</dbReference>
<dbReference type="InterPro" id="IPR006311">
    <property type="entry name" value="TAT_signal"/>
</dbReference>
<keyword evidence="2" id="KW-0812">Transmembrane</keyword>
<dbReference type="AlphaFoldDB" id="A0A1M7PRJ1"/>